<keyword evidence="3" id="KW-0326">Glycosidase</keyword>
<dbReference type="Gene3D" id="2.60.40.1180">
    <property type="entry name" value="Golgi alpha-mannosidase II"/>
    <property type="match status" value="1"/>
</dbReference>
<gene>
    <name evidence="5" type="ORF">FC62_GL001231</name>
</gene>
<dbReference type="SMART" id="SM00642">
    <property type="entry name" value="Aamy"/>
    <property type="match status" value="1"/>
</dbReference>
<dbReference type="Pfam" id="PF16657">
    <property type="entry name" value="Malt_amylase_C"/>
    <property type="match status" value="1"/>
</dbReference>
<dbReference type="CDD" id="cd11333">
    <property type="entry name" value="AmyAc_SI_OligoGlu_DGase"/>
    <property type="match status" value="1"/>
</dbReference>
<proteinExistence type="inferred from homology"/>
<dbReference type="InterPro" id="IPR017853">
    <property type="entry name" value="GH"/>
</dbReference>
<keyword evidence="6" id="KW-1185">Reference proteome</keyword>
<dbReference type="NCBIfam" id="NF008183">
    <property type="entry name" value="PRK10933.1"/>
    <property type="match status" value="1"/>
</dbReference>
<evidence type="ECO:0000256" key="3">
    <source>
        <dbReference type="ARBA" id="ARBA00023295"/>
    </source>
</evidence>
<dbReference type="PANTHER" id="PTHR10357:SF179">
    <property type="entry name" value="NEUTRAL AND BASIC AMINO ACID TRANSPORT PROTEIN RBAT"/>
    <property type="match status" value="1"/>
</dbReference>
<dbReference type="Gene3D" id="3.20.20.80">
    <property type="entry name" value="Glycosidases"/>
    <property type="match status" value="1"/>
</dbReference>
<dbReference type="PANTHER" id="PTHR10357">
    <property type="entry name" value="ALPHA-AMYLASE FAMILY MEMBER"/>
    <property type="match status" value="1"/>
</dbReference>
<dbReference type="FunFam" id="2.60.40.1180:FF:000007">
    <property type="entry name" value="Sucrose isomerase"/>
    <property type="match status" value="1"/>
</dbReference>
<dbReference type="EMBL" id="AZCV01000004">
    <property type="protein sequence ID" value="KRK37618.1"/>
    <property type="molecule type" value="Genomic_DNA"/>
</dbReference>
<sequence length="538" mass="61245">MAQWWHNKVIYQVYPKSFQDSNGDGIGDIHGIISKLDYLEKLGIGGIWLSPVYTSPQVDNGYDISDYQGINPDYGTMDDMKRLIAEADRRNIKIIMDLVVNHTSDQHAWFVNAIQSKDSKFRDFYIWRDGQNGNIPNDLQSTFSGSAWQFSAQTGQYFLHLFAKEQPDLNWQNKKMRNSIYAMMNFWIDMGIGGFRMDVIDLIGKEPDQIITSNGPQLHPYLEEMNKATFSGKDFLSVGETWGATPEIAKSYSNPSGNELSMVFQFEHVTLDEIPGQSKWHTRPLDYAKLKQVLAKWQTQLYQNGWNSLFWNNHDLPRAVSQFGNDQEYRVRSAKMLAIALHGMQGTPYIFQGEEIGLTNTPVNDISEVNDIEARNMYAAGILQGKKPAELIAAINHKSRDNARRPIPWSNTQNGGFSTGKPWLPLNPQFPTINVAAALEDPDSVFYTYQKLIELRKQNPVLVDGKFELLATSDDIFAYTRTLDSTKWLVVVNWTGTEKQLNLPNMAIKQVLIQNVAHPLTTLTNITLLPYEAFIIKI</sequence>
<dbReference type="Gene3D" id="3.90.400.10">
    <property type="entry name" value="Oligo-1,6-glucosidase, Domain 2"/>
    <property type="match status" value="1"/>
</dbReference>
<organism evidence="5 6">
    <name type="scientific">Amylolactobacillus amylotrophicus DSM 20534</name>
    <dbReference type="NCBI Taxonomy" id="1423722"/>
    <lineage>
        <taxon>Bacteria</taxon>
        <taxon>Bacillati</taxon>
        <taxon>Bacillota</taxon>
        <taxon>Bacilli</taxon>
        <taxon>Lactobacillales</taxon>
        <taxon>Lactobacillaceae</taxon>
        <taxon>Amylolactobacillus</taxon>
    </lineage>
</organism>
<protein>
    <submittedName>
        <fullName evidence="5">Oligo-1,6-glucosidase</fullName>
    </submittedName>
</protein>
<evidence type="ECO:0000256" key="1">
    <source>
        <dbReference type="ARBA" id="ARBA00008061"/>
    </source>
</evidence>
<dbReference type="FunFam" id="3.20.20.80:FF:000064">
    <property type="entry name" value="Oligo-1,6-glucosidase"/>
    <property type="match status" value="1"/>
</dbReference>
<comment type="caution">
    <text evidence="5">The sequence shown here is derived from an EMBL/GenBank/DDBJ whole genome shotgun (WGS) entry which is preliminary data.</text>
</comment>
<dbReference type="FunFam" id="3.90.400.10:FF:000002">
    <property type="entry name" value="Sucrose isomerase"/>
    <property type="match status" value="1"/>
</dbReference>
<evidence type="ECO:0000259" key="4">
    <source>
        <dbReference type="SMART" id="SM00642"/>
    </source>
</evidence>
<dbReference type="RefSeq" id="WP_056945755.1">
    <property type="nucleotide sequence ID" value="NZ_AZCV01000004.1"/>
</dbReference>
<evidence type="ECO:0000313" key="5">
    <source>
        <dbReference type="EMBL" id="KRK37618.1"/>
    </source>
</evidence>
<dbReference type="InterPro" id="IPR013780">
    <property type="entry name" value="Glyco_hydro_b"/>
</dbReference>
<dbReference type="SUPFAM" id="SSF51011">
    <property type="entry name" value="Glycosyl hydrolase domain"/>
    <property type="match status" value="1"/>
</dbReference>
<dbReference type="GO" id="GO:0004556">
    <property type="term" value="F:alpha-amylase activity"/>
    <property type="evidence" value="ECO:0007669"/>
    <property type="project" value="TreeGrafter"/>
</dbReference>
<dbReference type="InterPro" id="IPR045857">
    <property type="entry name" value="O16G_dom_2"/>
</dbReference>
<dbReference type="SUPFAM" id="SSF51445">
    <property type="entry name" value="(Trans)glycosidases"/>
    <property type="match status" value="1"/>
</dbReference>
<dbReference type="InterPro" id="IPR032091">
    <property type="entry name" value="Malt_amylase-like_C"/>
</dbReference>
<dbReference type="Pfam" id="PF00128">
    <property type="entry name" value="Alpha-amylase"/>
    <property type="match status" value="1"/>
</dbReference>
<evidence type="ECO:0000256" key="2">
    <source>
        <dbReference type="ARBA" id="ARBA00022801"/>
    </source>
</evidence>
<dbReference type="Proteomes" id="UP000050909">
    <property type="component" value="Unassembled WGS sequence"/>
</dbReference>
<dbReference type="AlphaFoldDB" id="A0A0R1H2F5"/>
<dbReference type="PATRIC" id="fig|1423722.3.peg.1255"/>
<dbReference type="GO" id="GO:0009313">
    <property type="term" value="P:oligosaccharide catabolic process"/>
    <property type="evidence" value="ECO:0007669"/>
    <property type="project" value="TreeGrafter"/>
</dbReference>
<comment type="similarity">
    <text evidence="1">Belongs to the glycosyl hydrolase 13 family.</text>
</comment>
<reference evidence="5 6" key="1">
    <citation type="journal article" date="2015" name="Genome Announc.">
        <title>Expanding the biotechnology potential of lactobacilli through comparative genomics of 213 strains and associated genera.</title>
        <authorList>
            <person name="Sun Z."/>
            <person name="Harris H.M."/>
            <person name="McCann A."/>
            <person name="Guo C."/>
            <person name="Argimon S."/>
            <person name="Zhang W."/>
            <person name="Yang X."/>
            <person name="Jeffery I.B."/>
            <person name="Cooney J.C."/>
            <person name="Kagawa T.F."/>
            <person name="Liu W."/>
            <person name="Song Y."/>
            <person name="Salvetti E."/>
            <person name="Wrobel A."/>
            <person name="Rasinkangas P."/>
            <person name="Parkhill J."/>
            <person name="Rea M.C."/>
            <person name="O'Sullivan O."/>
            <person name="Ritari J."/>
            <person name="Douillard F.P."/>
            <person name="Paul Ross R."/>
            <person name="Yang R."/>
            <person name="Briner A.E."/>
            <person name="Felis G.E."/>
            <person name="de Vos W.M."/>
            <person name="Barrangou R."/>
            <person name="Klaenhammer T.R."/>
            <person name="Caufield P.W."/>
            <person name="Cui Y."/>
            <person name="Zhang H."/>
            <person name="O'Toole P.W."/>
        </authorList>
    </citation>
    <scope>NUCLEOTIDE SEQUENCE [LARGE SCALE GENOMIC DNA]</scope>
    <source>
        <strain evidence="5 6">DSM 20534</strain>
    </source>
</reference>
<evidence type="ECO:0000313" key="6">
    <source>
        <dbReference type="Proteomes" id="UP000050909"/>
    </source>
</evidence>
<keyword evidence="2" id="KW-0378">Hydrolase</keyword>
<feature type="domain" description="Glycosyl hydrolase family 13 catalytic" evidence="4">
    <location>
        <begin position="12"/>
        <end position="404"/>
    </location>
</feature>
<dbReference type="InterPro" id="IPR006047">
    <property type="entry name" value="GH13_cat_dom"/>
</dbReference>
<name>A0A0R1H2F5_9LACO</name>
<accession>A0A0R1H2F5</accession>